<sequence>MSVPEDRSRPPEDGRASVPARPSSALPSGTAADDTLTITDDLLLEILSRVPAKSLCRFKYVSNHWLALIHHPEHRKKLPQTLVGFFYTSSKSSVEELFLESPVHFTGVPGAVSRICRSLIDNSFGFLPNHRHIDVLDCCNGLLLCRWHDVSGEEQKYYGVEDHWDQWNTDIAGVAVYSSETGRWVYKEKRWNGHTFIASRHSSATVFLNGYIFFHAFDHETYNCLAAIDTKGETWMRFGVPGGLVDGFVQQSQGYLHYANFQNDGHSDVVRLVVYVLEDYDSQQWMLKHNIEEMTYIFGGINSLVNGDFIWIAIHPEYNLVFFTVGQDTTLICYNMDRRQGINMKEITTKKKKKMKKPSVVVSAGETDEEAMARFAQEHPEYVQAELEYYWKREAEQKKKGPKKEDEDGPSTVIPIESSFEEDWADFSEEEEGCDDPTKEEFWEQFRSSDEE</sequence>
<protein>
    <submittedName>
        <fullName evidence="2">Uncharacterized protein</fullName>
    </submittedName>
</protein>
<evidence type="ECO:0000256" key="1">
    <source>
        <dbReference type="SAM" id="MobiDB-lite"/>
    </source>
</evidence>
<dbReference type="CDD" id="cd22157">
    <property type="entry name" value="F-box_AtFBW1-like"/>
    <property type="match status" value="1"/>
</dbReference>
<dbReference type="AlphaFoldDB" id="M8C7N3"/>
<name>M8C7N3_AEGTA</name>
<reference evidence="2" key="1">
    <citation type="submission" date="2015-06" db="UniProtKB">
        <authorList>
            <consortium name="EnsemblPlants"/>
        </authorList>
    </citation>
    <scope>IDENTIFICATION</scope>
</reference>
<dbReference type="Gene3D" id="1.20.1280.50">
    <property type="match status" value="1"/>
</dbReference>
<dbReference type="Pfam" id="PF00646">
    <property type="entry name" value="F-box"/>
    <property type="match status" value="1"/>
</dbReference>
<dbReference type="InterPro" id="IPR056592">
    <property type="entry name" value="Beta-prop_At3g26010-like"/>
</dbReference>
<dbReference type="InterPro" id="IPR055290">
    <property type="entry name" value="At3g26010-like"/>
</dbReference>
<dbReference type="PANTHER" id="PTHR35546:SF110">
    <property type="entry name" value="F-BOX DOMAIN-CONTAINING PROTEIN"/>
    <property type="match status" value="1"/>
</dbReference>
<feature type="compositionally biased region" description="Basic and acidic residues" evidence="1">
    <location>
        <begin position="397"/>
        <end position="406"/>
    </location>
</feature>
<dbReference type="PANTHER" id="PTHR35546">
    <property type="entry name" value="F-BOX PROTEIN INTERACTION DOMAIN PROTEIN-RELATED"/>
    <property type="match status" value="1"/>
</dbReference>
<proteinExistence type="predicted"/>
<accession>M8C7N3</accession>
<evidence type="ECO:0000313" key="2">
    <source>
        <dbReference type="EnsemblPlants" id="EMT11128"/>
    </source>
</evidence>
<dbReference type="SMART" id="SM00256">
    <property type="entry name" value="FBOX"/>
    <property type="match status" value="1"/>
</dbReference>
<dbReference type="EnsemblPlants" id="EMT11128">
    <property type="protein sequence ID" value="EMT11128"/>
    <property type="gene ID" value="F775_13093"/>
</dbReference>
<feature type="compositionally biased region" description="Basic and acidic residues" evidence="1">
    <location>
        <begin position="436"/>
        <end position="452"/>
    </location>
</feature>
<dbReference type="Pfam" id="PF24750">
    <property type="entry name" value="b-prop_At3g26010-like"/>
    <property type="match status" value="1"/>
</dbReference>
<dbReference type="SUPFAM" id="SSF81383">
    <property type="entry name" value="F-box domain"/>
    <property type="match status" value="1"/>
</dbReference>
<organism evidence="2">
    <name type="scientific">Aegilops tauschii</name>
    <name type="common">Tausch's goatgrass</name>
    <name type="synonym">Aegilops squarrosa</name>
    <dbReference type="NCBI Taxonomy" id="37682"/>
    <lineage>
        <taxon>Eukaryota</taxon>
        <taxon>Viridiplantae</taxon>
        <taxon>Streptophyta</taxon>
        <taxon>Embryophyta</taxon>
        <taxon>Tracheophyta</taxon>
        <taxon>Spermatophyta</taxon>
        <taxon>Magnoliopsida</taxon>
        <taxon>Liliopsida</taxon>
        <taxon>Poales</taxon>
        <taxon>Poaceae</taxon>
        <taxon>BOP clade</taxon>
        <taxon>Pooideae</taxon>
        <taxon>Triticodae</taxon>
        <taxon>Triticeae</taxon>
        <taxon>Triticinae</taxon>
        <taxon>Aegilops</taxon>
    </lineage>
</organism>
<dbReference type="ExpressionAtlas" id="M8C7N3">
    <property type="expression patterns" value="baseline"/>
</dbReference>
<feature type="compositionally biased region" description="Basic and acidic residues" evidence="1">
    <location>
        <begin position="1"/>
        <end position="15"/>
    </location>
</feature>
<feature type="compositionally biased region" description="Acidic residues" evidence="1">
    <location>
        <begin position="419"/>
        <end position="435"/>
    </location>
</feature>
<dbReference type="InterPro" id="IPR036047">
    <property type="entry name" value="F-box-like_dom_sf"/>
</dbReference>
<feature type="region of interest" description="Disordered" evidence="1">
    <location>
        <begin position="397"/>
        <end position="452"/>
    </location>
</feature>
<feature type="region of interest" description="Disordered" evidence="1">
    <location>
        <begin position="1"/>
        <end position="32"/>
    </location>
</feature>
<dbReference type="InterPro" id="IPR001810">
    <property type="entry name" value="F-box_dom"/>
</dbReference>